<evidence type="ECO:0000313" key="1">
    <source>
        <dbReference type="EMBL" id="CAH2009694.1"/>
    </source>
</evidence>
<protein>
    <submittedName>
        <fullName evidence="1">Uncharacterized protein</fullName>
    </submittedName>
</protein>
<comment type="caution">
    <text evidence="1">The sequence shown here is derived from an EMBL/GenBank/DDBJ whole genome shotgun (WGS) entry which is preliminary data.</text>
</comment>
<proteinExistence type="predicted"/>
<gene>
    <name evidence="1" type="ORF">ACAOBT_LOCUS31049</name>
</gene>
<name>A0A9P0MCA4_ACAOB</name>
<dbReference type="AlphaFoldDB" id="A0A9P0MCA4"/>
<keyword evidence="2" id="KW-1185">Reference proteome</keyword>
<organism evidence="1 2">
    <name type="scientific">Acanthoscelides obtectus</name>
    <name type="common">Bean weevil</name>
    <name type="synonym">Bruchus obtectus</name>
    <dbReference type="NCBI Taxonomy" id="200917"/>
    <lineage>
        <taxon>Eukaryota</taxon>
        <taxon>Metazoa</taxon>
        <taxon>Ecdysozoa</taxon>
        <taxon>Arthropoda</taxon>
        <taxon>Hexapoda</taxon>
        <taxon>Insecta</taxon>
        <taxon>Pterygota</taxon>
        <taxon>Neoptera</taxon>
        <taxon>Endopterygota</taxon>
        <taxon>Coleoptera</taxon>
        <taxon>Polyphaga</taxon>
        <taxon>Cucujiformia</taxon>
        <taxon>Chrysomeloidea</taxon>
        <taxon>Chrysomelidae</taxon>
        <taxon>Bruchinae</taxon>
        <taxon>Bruchini</taxon>
        <taxon>Acanthoscelides</taxon>
    </lineage>
</organism>
<sequence length="26" mass="3259">MFRLYRFRNVLVRVCHLLHCKTPQNN</sequence>
<dbReference type="EMBL" id="CAKOFQ010007906">
    <property type="protein sequence ID" value="CAH2009694.1"/>
    <property type="molecule type" value="Genomic_DNA"/>
</dbReference>
<dbReference type="Proteomes" id="UP001152888">
    <property type="component" value="Unassembled WGS sequence"/>
</dbReference>
<accession>A0A9P0MCA4</accession>
<reference evidence="1" key="1">
    <citation type="submission" date="2022-03" db="EMBL/GenBank/DDBJ databases">
        <authorList>
            <person name="Sayadi A."/>
        </authorList>
    </citation>
    <scope>NUCLEOTIDE SEQUENCE</scope>
</reference>
<evidence type="ECO:0000313" key="2">
    <source>
        <dbReference type="Proteomes" id="UP001152888"/>
    </source>
</evidence>